<evidence type="ECO:0000313" key="3">
    <source>
        <dbReference type="EMBL" id="KAI5077043.1"/>
    </source>
</evidence>
<dbReference type="Proteomes" id="UP000886520">
    <property type="component" value="Chromosome 8"/>
</dbReference>
<proteinExistence type="predicted"/>
<accession>A0A9D4V0I4</accession>
<organism evidence="3 4">
    <name type="scientific">Adiantum capillus-veneris</name>
    <name type="common">Maidenhair fern</name>
    <dbReference type="NCBI Taxonomy" id="13818"/>
    <lineage>
        <taxon>Eukaryota</taxon>
        <taxon>Viridiplantae</taxon>
        <taxon>Streptophyta</taxon>
        <taxon>Embryophyta</taxon>
        <taxon>Tracheophyta</taxon>
        <taxon>Polypodiopsida</taxon>
        <taxon>Polypodiidae</taxon>
        <taxon>Polypodiales</taxon>
        <taxon>Pteridineae</taxon>
        <taxon>Pteridaceae</taxon>
        <taxon>Vittarioideae</taxon>
        <taxon>Adiantum</taxon>
    </lineage>
</organism>
<dbReference type="AlphaFoldDB" id="A0A9D4V0I4"/>
<feature type="binding site" evidence="1">
    <location>
        <position position="157"/>
    </location>
    <ligand>
        <name>Mg(2+)</name>
        <dbReference type="ChEBI" id="CHEBI:18420"/>
        <label>1</label>
    </ligand>
</feature>
<name>A0A9D4V0I4_ADICA</name>
<dbReference type="InterPro" id="IPR036705">
    <property type="entry name" value="Ribosyl_crysJ1_sf"/>
</dbReference>
<dbReference type="GO" id="GO:0046872">
    <property type="term" value="F:metal ion binding"/>
    <property type="evidence" value="ECO:0007669"/>
    <property type="project" value="UniProtKB-KW"/>
</dbReference>
<dbReference type="InterPro" id="IPR005502">
    <property type="entry name" value="Ribosyl_crysJ1"/>
</dbReference>
<dbReference type="Pfam" id="PF03747">
    <property type="entry name" value="ADP_ribosyl_GH"/>
    <property type="match status" value="1"/>
</dbReference>
<reference evidence="3" key="1">
    <citation type="submission" date="2021-01" db="EMBL/GenBank/DDBJ databases">
        <title>Adiantum capillus-veneris genome.</title>
        <authorList>
            <person name="Fang Y."/>
            <person name="Liao Q."/>
        </authorList>
    </citation>
    <scope>NUCLEOTIDE SEQUENCE</scope>
    <source>
        <strain evidence="3">H3</strain>
        <tissue evidence="3">Leaf</tissue>
    </source>
</reference>
<sequence length="219" mass="23635">MRSRSRCDANSGRAQSQHSEANGALMRVVPLAMWMGRQPAVQVAKAAKQDALLSHPSVVCQDANAAYAVAMAHLLTHPGNVRGAIVVAANSSDITSTLVKRWLLEDSTLTKNEIASSLNCTGMVGHVRHAFTLAFHFLRRRTSFGDALLETLQKGGDTDTSVAIVGGLMGALHSAQAIPHSMKNAVLQYDCSSKLGRLRPFAFSPGRFKELMDVIYPHQ</sequence>
<evidence type="ECO:0008006" key="5">
    <source>
        <dbReference type="Google" id="ProtNLM"/>
    </source>
</evidence>
<keyword evidence="1" id="KW-0479">Metal-binding</keyword>
<dbReference type="SUPFAM" id="SSF101478">
    <property type="entry name" value="ADP-ribosylglycohydrolase"/>
    <property type="match status" value="1"/>
</dbReference>
<evidence type="ECO:0000256" key="2">
    <source>
        <dbReference type="SAM" id="MobiDB-lite"/>
    </source>
</evidence>
<evidence type="ECO:0000313" key="4">
    <source>
        <dbReference type="Proteomes" id="UP000886520"/>
    </source>
</evidence>
<keyword evidence="4" id="KW-1185">Reference proteome</keyword>
<comment type="caution">
    <text evidence="3">The sequence shown here is derived from an EMBL/GenBank/DDBJ whole genome shotgun (WGS) entry which is preliminary data.</text>
</comment>
<feature type="region of interest" description="Disordered" evidence="2">
    <location>
        <begin position="1"/>
        <end position="20"/>
    </location>
</feature>
<protein>
    <recommendedName>
        <fullName evidence="5">ADP-ribosylglycohydrolase</fullName>
    </recommendedName>
</protein>
<dbReference type="Gene3D" id="1.10.4080.10">
    <property type="entry name" value="ADP-ribosylation/Crystallin J1"/>
    <property type="match status" value="1"/>
</dbReference>
<dbReference type="EMBL" id="JABFUD020000008">
    <property type="protein sequence ID" value="KAI5077043.1"/>
    <property type="molecule type" value="Genomic_DNA"/>
</dbReference>
<gene>
    <name evidence="3" type="ORF">GOP47_0009108</name>
</gene>
<comment type="cofactor">
    <cofactor evidence="1">
        <name>Mg(2+)</name>
        <dbReference type="ChEBI" id="CHEBI:18420"/>
    </cofactor>
    <text evidence="1">Binds 2 magnesium ions per subunit.</text>
</comment>
<evidence type="ECO:0000256" key="1">
    <source>
        <dbReference type="PIRSR" id="PIRSR605502-1"/>
    </source>
</evidence>
<dbReference type="OrthoDB" id="410104at2759"/>
<feature type="binding site" evidence="1">
    <location>
        <position position="160"/>
    </location>
    <ligand>
        <name>Mg(2+)</name>
        <dbReference type="ChEBI" id="CHEBI:18420"/>
        <label>1</label>
    </ligand>
</feature>
<feature type="binding site" evidence="1">
    <location>
        <position position="159"/>
    </location>
    <ligand>
        <name>Mg(2+)</name>
        <dbReference type="ChEBI" id="CHEBI:18420"/>
        <label>1</label>
    </ligand>
</feature>
<keyword evidence="1" id="KW-0460">Magnesium</keyword>